<dbReference type="GO" id="GO:0009267">
    <property type="term" value="P:cellular response to starvation"/>
    <property type="evidence" value="ECO:0007669"/>
    <property type="project" value="TreeGrafter"/>
</dbReference>
<dbReference type="PANTHER" id="PTHR12848">
    <property type="entry name" value="REGULATORY-ASSOCIATED PROTEIN OF MTOR"/>
    <property type="match status" value="1"/>
</dbReference>
<keyword evidence="1" id="KW-0853">WD repeat</keyword>
<dbReference type="InterPro" id="IPR004083">
    <property type="entry name" value="Raptor"/>
</dbReference>
<sequence>MTVTPQAPSFGSARVPSGTSSYQGLSMASSPQTERAGGLRFAQDAEKQKTRETEDETSPSMEIVPWRMRERMKTMDVALVLCLNIGTDPPDVEKSTPCARKECWVDPFSMPAKKAIETIGNTLQSQYERWQPRARYKQSLDPTVEKIRELCVNRRRLAKHDRVLFHYNGHGVPRPTQNGEVWVFNKSYTQYIPLLVYDLQSWVGTPSIYVFDCSAAGVLLSHFTTPPSTPTASNGRTASSVAK</sequence>
<evidence type="ECO:0000259" key="4">
    <source>
        <dbReference type="SMART" id="SM01302"/>
    </source>
</evidence>
<evidence type="ECO:0000256" key="3">
    <source>
        <dbReference type="SAM" id="MobiDB-lite"/>
    </source>
</evidence>
<dbReference type="GO" id="GO:0005737">
    <property type="term" value="C:cytoplasm"/>
    <property type="evidence" value="ECO:0007669"/>
    <property type="project" value="TreeGrafter"/>
</dbReference>
<accession>A0A8T1X853</accession>
<dbReference type="GO" id="GO:0010506">
    <property type="term" value="P:regulation of autophagy"/>
    <property type="evidence" value="ECO:0007669"/>
    <property type="project" value="TreeGrafter"/>
</dbReference>
<gene>
    <name evidence="5" type="primary">RAPTOR2_1</name>
    <name evidence="5" type="ORF">PHYBOEH_000065</name>
</gene>
<protein>
    <submittedName>
        <fullName evidence="5">HEAT repeat</fullName>
    </submittedName>
</protein>
<feature type="compositionally biased region" description="Polar residues" evidence="3">
    <location>
        <begin position="17"/>
        <end position="33"/>
    </location>
</feature>
<comment type="caution">
    <text evidence="5">The sequence shown here is derived from an EMBL/GenBank/DDBJ whole genome shotgun (WGS) entry which is preliminary data.</text>
</comment>
<evidence type="ECO:0000313" key="6">
    <source>
        <dbReference type="Proteomes" id="UP000693981"/>
    </source>
</evidence>
<evidence type="ECO:0000256" key="2">
    <source>
        <dbReference type="ARBA" id="ARBA00022737"/>
    </source>
</evidence>
<evidence type="ECO:0000313" key="5">
    <source>
        <dbReference type="EMBL" id="KAG7402357.1"/>
    </source>
</evidence>
<proteinExistence type="predicted"/>
<dbReference type="Proteomes" id="UP000693981">
    <property type="component" value="Unassembled WGS sequence"/>
</dbReference>
<feature type="domain" description="Raptor N-terminal CASPase-like" evidence="4">
    <location>
        <begin position="71"/>
        <end position="224"/>
    </location>
</feature>
<dbReference type="SMART" id="SM01302">
    <property type="entry name" value="Raptor_N"/>
    <property type="match status" value="1"/>
</dbReference>
<reference evidence="5" key="1">
    <citation type="submission" date="2021-02" db="EMBL/GenBank/DDBJ databases">
        <authorList>
            <person name="Palmer J.M."/>
        </authorList>
    </citation>
    <scope>NUCLEOTIDE SEQUENCE</scope>
    <source>
        <strain evidence="5">SCRP23</strain>
    </source>
</reference>
<dbReference type="EMBL" id="JAGDFL010000001">
    <property type="protein sequence ID" value="KAG7402357.1"/>
    <property type="molecule type" value="Genomic_DNA"/>
</dbReference>
<dbReference type="OrthoDB" id="10262360at2759"/>
<dbReference type="GO" id="GO:0031929">
    <property type="term" value="P:TOR signaling"/>
    <property type="evidence" value="ECO:0007669"/>
    <property type="project" value="InterPro"/>
</dbReference>
<keyword evidence="2" id="KW-0677">Repeat</keyword>
<dbReference type="AlphaFoldDB" id="A0A8T1X853"/>
<dbReference type="GO" id="GO:0071230">
    <property type="term" value="P:cellular response to amino acid stimulus"/>
    <property type="evidence" value="ECO:0007669"/>
    <property type="project" value="TreeGrafter"/>
</dbReference>
<dbReference type="PANTHER" id="PTHR12848:SF16">
    <property type="entry name" value="REGULATORY-ASSOCIATED PROTEIN OF MTOR"/>
    <property type="match status" value="1"/>
</dbReference>
<feature type="compositionally biased region" description="Basic and acidic residues" evidence="3">
    <location>
        <begin position="43"/>
        <end position="52"/>
    </location>
</feature>
<dbReference type="GO" id="GO:0031931">
    <property type="term" value="C:TORC1 complex"/>
    <property type="evidence" value="ECO:0007669"/>
    <property type="project" value="InterPro"/>
</dbReference>
<dbReference type="GO" id="GO:0030674">
    <property type="term" value="F:protein-macromolecule adaptor activity"/>
    <property type="evidence" value="ECO:0007669"/>
    <property type="project" value="TreeGrafter"/>
</dbReference>
<organism evidence="5 6">
    <name type="scientific">Phytophthora boehmeriae</name>
    <dbReference type="NCBI Taxonomy" id="109152"/>
    <lineage>
        <taxon>Eukaryota</taxon>
        <taxon>Sar</taxon>
        <taxon>Stramenopiles</taxon>
        <taxon>Oomycota</taxon>
        <taxon>Peronosporomycetes</taxon>
        <taxon>Peronosporales</taxon>
        <taxon>Peronosporaceae</taxon>
        <taxon>Phytophthora</taxon>
    </lineage>
</organism>
<evidence type="ECO:0000256" key="1">
    <source>
        <dbReference type="ARBA" id="ARBA00022574"/>
    </source>
</evidence>
<dbReference type="InterPro" id="IPR029347">
    <property type="entry name" value="Raptor_N"/>
</dbReference>
<feature type="region of interest" description="Disordered" evidence="3">
    <location>
        <begin position="1"/>
        <end position="61"/>
    </location>
</feature>
<dbReference type="GO" id="GO:0030307">
    <property type="term" value="P:positive regulation of cell growth"/>
    <property type="evidence" value="ECO:0007669"/>
    <property type="project" value="TreeGrafter"/>
</dbReference>
<keyword evidence="6" id="KW-1185">Reference proteome</keyword>
<dbReference type="Pfam" id="PF14538">
    <property type="entry name" value="Raptor_N"/>
    <property type="match status" value="1"/>
</dbReference>
<name>A0A8T1X853_9STRA</name>